<dbReference type="SUPFAM" id="SSF81383">
    <property type="entry name" value="F-box domain"/>
    <property type="match status" value="1"/>
</dbReference>
<dbReference type="Proteomes" id="UP000821853">
    <property type="component" value="Chromosome 9"/>
</dbReference>
<dbReference type="EMBL" id="JABSTR010000011">
    <property type="protein sequence ID" value="KAH9381697.1"/>
    <property type="molecule type" value="Genomic_DNA"/>
</dbReference>
<dbReference type="OMA" id="RIHFDGS"/>
<dbReference type="OrthoDB" id="9856535at2759"/>
<reference evidence="2 3" key="1">
    <citation type="journal article" date="2020" name="Cell">
        <title>Large-Scale Comparative Analyses of Tick Genomes Elucidate Their Genetic Diversity and Vector Capacities.</title>
        <authorList>
            <consortium name="Tick Genome and Microbiome Consortium (TIGMIC)"/>
            <person name="Jia N."/>
            <person name="Wang J."/>
            <person name="Shi W."/>
            <person name="Du L."/>
            <person name="Sun Y."/>
            <person name="Zhan W."/>
            <person name="Jiang J.F."/>
            <person name="Wang Q."/>
            <person name="Zhang B."/>
            <person name="Ji P."/>
            <person name="Bell-Sakyi L."/>
            <person name="Cui X.M."/>
            <person name="Yuan T.T."/>
            <person name="Jiang B.G."/>
            <person name="Yang W.F."/>
            <person name="Lam T.T."/>
            <person name="Chang Q.C."/>
            <person name="Ding S.J."/>
            <person name="Wang X.J."/>
            <person name="Zhu J.G."/>
            <person name="Ruan X.D."/>
            <person name="Zhao L."/>
            <person name="Wei J.T."/>
            <person name="Ye R.Z."/>
            <person name="Que T.C."/>
            <person name="Du C.H."/>
            <person name="Zhou Y.H."/>
            <person name="Cheng J.X."/>
            <person name="Dai P.F."/>
            <person name="Guo W.B."/>
            <person name="Han X.H."/>
            <person name="Huang E.J."/>
            <person name="Li L.F."/>
            <person name="Wei W."/>
            <person name="Gao Y.C."/>
            <person name="Liu J.Z."/>
            <person name="Shao H.Z."/>
            <person name="Wang X."/>
            <person name="Wang C.C."/>
            <person name="Yang T.C."/>
            <person name="Huo Q.B."/>
            <person name="Li W."/>
            <person name="Chen H.Y."/>
            <person name="Chen S.E."/>
            <person name="Zhou L.G."/>
            <person name="Ni X.B."/>
            <person name="Tian J.H."/>
            <person name="Sheng Y."/>
            <person name="Liu T."/>
            <person name="Pan Y.S."/>
            <person name="Xia L.Y."/>
            <person name="Li J."/>
            <person name="Zhao F."/>
            <person name="Cao W.C."/>
        </authorList>
    </citation>
    <scope>NUCLEOTIDE SEQUENCE [LARGE SCALE GENOMIC DNA]</scope>
    <source>
        <strain evidence="2">HaeL-2018</strain>
    </source>
</reference>
<keyword evidence="3" id="KW-1185">Reference proteome</keyword>
<accession>A0A9J6H3W4</accession>
<dbReference type="InterPro" id="IPR032675">
    <property type="entry name" value="LRR_dom_sf"/>
</dbReference>
<name>A0A9J6H3W4_HAELO</name>
<dbReference type="InterPro" id="IPR036047">
    <property type="entry name" value="F-box-like_dom_sf"/>
</dbReference>
<proteinExistence type="predicted"/>
<gene>
    <name evidence="2" type="ORF">HPB48_011973</name>
</gene>
<dbReference type="PROSITE" id="PS50181">
    <property type="entry name" value="FBOX"/>
    <property type="match status" value="1"/>
</dbReference>
<dbReference type="Gene3D" id="3.80.10.10">
    <property type="entry name" value="Ribonuclease Inhibitor"/>
    <property type="match status" value="2"/>
</dbReference>
<organism evidence="2 3">
    <name type="scientific">Haemaphysalis longicornis</name>
    <name type="common">Bush tick</name>
    <dbReference type="NCBI Taxonomy" id="44386"/>
    <lineage>
        <taxon>Eukaryota</taxon>
        <taxon>Metazoa</taxon>
        <taxon>Ecdysozoa</taxon>
        <taxon>Arthropoda</taxon>
        <taxon>Chelicerata</taxon>
        <taxon>Arachnida</taxon>
        <taxon>Acari</taxon>
        <taxon>Parasitiformes</taxon>
        <taxon>Ixodida</taxon>
        <taxon>Ixodoidea</taxon>
        <taxon>Ixodidae</taxon>
        <taxon>Haemaphysalinae</taxon>
        <taxon>Haemaphysalis</taxon>
    </lineage>
</organism>
<dbReference type="SMART" id="SM00256">
    <property type="entry name" value="FBOX"/>
    <property type="match status" value="1"/>
</dbReference>
<protein>
    <recommendedName>
        <fullName evidence="1">F-box domain-containing protein</fullName>
    </recommendedName>
</protein>
<dbReference type="SUPFAM" id="SSF52047">
    <property type="entry name" value="RNI-like"/>
    <property type="match status" value="1"/>
</dbReference>
<dbReference type="Pfam" id="PF12937">
    <property type="entry name" value="F-box-like"/>
    <property type="match status" value="1"/>
</dbReference>
<evidence type="ECO:0000313" key="3">
    <source>
        <dbReference type="Proteomes" id="UP000821853"/>
    </source>
</evidence>
<dbReference type="VEuPathDB" id="VectorBase:HLOH_042556"/>
<comment type="caution">
    <text evidence="2">The sequence shown here is derived from an EMBL/GenBank/DDBJ whole genome shotgun (WGS) entry which is preliminary data.</text>
</comment>
<feature type="domain" description="F-box" evidence="1">
    <location>
        <begin position="10"/>
        <end position="56"/>
    </location>
</feature>
<evidence type="ECO:0000313" key="2">
    <source>
        <dbReference type="EMBL" id="KAH9381697.1"/>
    </source>
</evidence>
<dbReference type="InterPro" id="IPR001810">
    <property type="entry name" value="F-box_dom"/>
</dbReference>
<dbReference type="AlphaFoldDB" id="A0A9J6H3W4"/>
<sequence>MEDVGACQEEADFLALPDEIWTRILRFVDPEDLLALDDVSPRFASVTSDREVVGKVRFGAETLSDEVLGRFVRAPRAAAISELDLTNCVLPYSATVEQALGRCANLTALRCVNCRLSSRALFSLVLSRLPKLELLHWSLLGCRDGRDEATPALQVLDGNNNRRMSSIRSMYVELVESSIHVHTLCRLLPRCPHLRTLHVHVLGSCDDCTSGAPTAYGDRPLTELESFTYTTDAARGRCPYASRSAFIESRELWHLLLGSDEPLVQACVHLSELLPACDPSPAESMRQLCVTVDEPYHLSAAAARTDRWSSLDSLTLLSPLPLNRPTFPPGVGALYEAPLRSLFSACQALRELNLSRFHFTPDLSCCAVLAACLRHLRALSLPACALADPNSLEDSVPGQLRLAHLGRRGLCCYAQGLGTVLAAHAASLRVLKMEHAALMLGSHLLLDQLTKASSLELLCLTTNAQLPPSDRRQLLDTLLPRLPRLQALHVHAPGLRPLTQRPPRPRIHFDGSNGENASPSIVFTNELSILCRASNFIGLAKPYNRQPQPMVGEEVVALKG</sequence>
<evidence type="ECO:0000259" key="1">
    <source>
        <dbReference type="PROSITE" id="PS50181"/>
    </source>
</evidence>